<organism evidence="2 3">
    <name type="scientific">Roridomyces roridus</name>
    <dbReference type="NCBI Taxonomy" id="1738132"/>
    <lineage>
        <taxon>Eukaryota</taxon>
        <taxon>Fungi</taxon>
        <taxon>Dikarya</taxon>
        <taxon>Basidiomycota</taxon>
        <taxon>Agaricomycotina</taxon>
        <taxon>Agaricomycetes</taxon>
        <taxon>Agaricomycetidae</taxon>
        <taxon>Agaricales</taxon>
        <taxon>Marasmiineae</taxon>
        <taxon>Mycenaceae</taxon>
        <taxon>Roridomyces</taxon>
    </lineage>
</organism>
<dbReference type="AlphaFoldDB" id="A0AAD7BXN0"/>
<feature type="compositionally biased region" description="Polar residues" evidence="1">
    <location>
        <begin position="99"/>
        <end position="110"/>
    </location>
</feature>
<gene>
    <name evidence="2" type="ORF">FB45DRAFT_914402</name>
</gene>
<dbReference type="EMBL" id="JARKIF010000008">
    <property type="protein sequence ID" value="KAJ7633114.1"/>
    <property type="molecule type" value="Genomic_DNA"/>
</dbReference>
<accession>A0AAD7BXN0</accession>
<dbReference type="SUPFAM" id="SSF63748">
    <property type="entry name" value="Tudor/PWWP/MBT"/>
    <property type="match status" value="1"/>
</dbReference>
<feature type="compositionally biased region" description="Acidic residues" evidence="1">
    <location>
        <begin position="382"/>
        <end position="391"/>
    </location>
</feature>
<evidence type="ECO:0000313" key="2">
    <source>
        <dbReference type="EMBL" id="KAJ7633114.1"/>
    </source>
</evidence>
<feature type="compositionally biased region" description="Low complexity" evidence="1">
    <location>
        <begin position="27"/>
        <end position="36"/>
    </location>
</feature>
<feature type="compositionally biased region" description="Basic residues" evidence="1">
    <location>
        <begin position="712"/>
        <end position="722"/>
    </location>
</feature>
<feature type="region of interest" description="Disordered" evidence="1">
    <location>
        <begin position="702"/>
        <end position="722"/>
    </location>
</feature>
<dbReference type="Proteomes" id="UP001221142">
    <property type="component" value="Unassembled WGS sequence"/>
</dbReference>
<evidence type="ECO:0000256" key="1">
    <source>
        <dbReference type="SAM" id="MobiDB-lite"/>
    </source>
</evidence>
<reference evidence="2" key="1">
    <citation type="submission" date="2023-03" db="EMBL/GenBank/DDBJ databases">
        <title>Massive genome expansion in bonnet fungi (Mycena s.s.) driven by repeated elements and novel gene families across ecological guilds.</title>
        <authorList>
            <consortium name="Lawrence Berkeley National Laboratory"/>
            <person name="Harder C.B."/>
            <person name="Miyauchi S."/>
            <person name="Viragh M."/>
            <person name="Kuo A."/>
            <person name="Thoen E."/>
            <person name="Andreopoulos B."/>
            <person name="Lu D."/>
            <person name="Skrede I."/>
            <person name="Drula E."/>
            <person name="Henrissat B."/>
            <person name="Morin E."/>
            <person name="Kohler A."/>
            <person name="Barry K."/>
            <person name="LaButti K."/>
            <person name="Morin E."/>
            <person name="Salamov A."/>
            <person name="Lipzen A."/>
            <person name="Mereny Z."/>
            <person name="Hegedus B."/>
            <person name="Baldrian P."/>
            <person name="Stursova M."/>
            <person name="Weitz H."/>
            <person name="Taylor A."/>
            <person name="Grigoriev I.V."/>
            <person name="Nagy L.G."/>
            <person name="Martin F."/>
            <person name="Kauserud H."/>
        </authorList>
    </citation>
    <scope>NUCLEOTIDE SEQUENCE</scope>
    <source>
        <strain evidence="2">9284</strain>
    </source>
</reference>
<comment type="caution">
    <text evidence="2">The sequence shown here is derived from an EMBL/GenBank/DDBJ whole genome shotgun (WGS) entry which is preliminary data.</text>
</comment>
<evidence type="ECO:0000313" key="3">
    <source>
        <dbReference type="Proteomes" id="UP001221142"/>
    </source>
</evidence>
<evidence type="ECO:0008006" key="4">
    <source>
        <dbReference type="Google" id="ProtNLM"/>
    </source>
</evidence>
<name>A0AAD7BXN0_9AGAR</name>
<feature type="region of interest" description="Disordered" evidence="1">
    <location>
        <begin position="379"/>
        <end position="411"/>
    </location>
</feature>
<protein>
    <recommendedName>
        <fullName evidence="4">PWWP domain-containing protein</fullName>
    </recommendedName>
</protein>
<keyword evidence="3" id="KW-1185">Reference proteome</keyword>
<feature type="region of interest" description="Disordered" evidence="1">
    <location>
        <begin position="533"/>
        <end position="564"/>
    </location>
</feature>
<sequence length="722" mass="79645">MSSSRTRALGRQAATNASLKFEAQLMSSPNSSPSKSDGGTPAKRRAKSRGGAGVKSQPAAKSARRPPLQTAPKSQLARRKRAVSLDSRRSDNDESSDLTSLSAASETPLQTSSWLDNTSQFSKNYVFVLLDFHGQVCGLDDEDDGEERIWWPGVVSPAADSTYRVQLFGTIASLPPNALVEMDSPHEGNILPICKDGTEDKKEKDHIQFTTPKYVVSGQSPRKRQRLDRSDLEAQWQAALSDVVTYILANEVPSINFLGSISKIQLNDTKSLVMEVDAAAPAEMEEMSDTDSDPDWTAPPADISLEIPGELVLARDKKKKYWPARITDYVPPPNRHTLPQYRIVWLDNSTGIVTRAEFYAYQDDGFGTCSMGQWESEYQEVVNDEEEDEPKEDDRGESPEPSNPAPSSGDFEQLSVHEQFVYVKPVLTAILRDKYEPAREGSNKYFGGGKRRQEVVKDAGARGLMDPRDVEMFKKCLEEWCLRRPAVGKRDEEADVAGGADDATPTPNVKAVIPLPVVEVAPEVIDAALQETLCSPPSPTETSRIECPSSPALPPPSSSLATLESTPELDEMVEAKDVPSPTSAGEDIDPFDTSSILSEASDVSSLLLSARKKEKSPRQVGCPAYEALSEFEKADYCLNVLLPQLIIQVLLWRTGARTSVALLALEEEARLNAVGVAERAKTDWVFDVRRLRAQKEKEMGLMKEVEEVSTSRRGRTRNRRER</sequence>
<feature type="region of interest" description="Disordered" evidence="1">
    <location>
        <begin position="1"/>
        <end position="110"/>
    </location>
</feature>
<proteinExistence type="predicted"/>